<sequence length="97" mass="10636">MTLQTLVLPDVCTLAAALRAKLRRAPTGLRPARAAFDSSSLQVRPARPLARWRVCPQSGQLVQQWDHADPQDPQRPIVSSLAQADVMLGFYMSARAA</sequence>
<evidence type="ECO:0000313" key="1">
    <source>
        <dbReference type="EMBL" id="RZI32377.1"/>
    </source>
</evidence>
<dbReference type="AlphaFoldDB" id="A0A4Q7D3K7"/>
<proteinExistence type="predicted"/>
<reference evidence="1 2" key="1">
    <citation type="submission" date="2019-02" db="EMBL/GenBank/DDBJ databases">
        <title>Pseudomonas spp from wheat grain.</title>
        <authorList>
            <person name="Cho G.-S."/>
            <person name="Franz C.M.A.P."/>
        </authorList>
    </citation>
    <scope>NUCLEOTIDE SEQUENCE [LARGE SCALE GENOMIC DNA]</scope>
    <source>
        <strain evidence="1 2">133NRW</strain>
    </source>
</reference>
<dbReference type="RefSeq" id="WP_130138275.1">
    <property type="nucleotide sequence ID" value="NZ_SGFE01000011.1"/>
</dbReference>
<gene>
    <name evidence="1" type="ORF">EUX57_07595</name>
</gene>
<organism evidence="1 2">
    <name type="scientific">Pseudomonas orientalis</name>
    <dbReference type="NCBI Taxonomy" id="76758"/>
    <lineage>
        <taxon>Bacteria</taxon>
        <taxon>Pseudomonadati</taxon>
        <taxon>Pseudomonadota</taxon>
        <taxon>Gammaproteobacteria</taxon>
        <taxon>Pseudomonadales</taxon>
        <taxon>Pseudomonadaceae</taxon>
        <taxon>Pseudomonas</taxon>
    </lineage>
</organism>
<protein>
    <submittedName>
        <fullName evidence="1">Uncharacterized protein</fullName>
    </submittedName>
</protein>
<dbReference type="EMBL" id="SGFE01000011">
    <property type="protein sequence ID" value="RZI32377.1"/>
    <property type="molecule type" value="Genomic_DNA"/>
</dbReference>
<evidence type="ECO:0000313" key="2">
    <source>
        <dbReference type="Proteomes" id="UP000293369"/>
    </source>
</evidence>
<dbReference type="Proteomes" id="UP000293369">
    <property type="component" value="Unassembled WGS sequence"/>
</dbReference>
<name>A0A4Q7D3K7_9PSED</name>
<accession>A0A4Q7D3K7</accession>
<comment type="caution">
    <text evidence="1">The sequence shown here is derived from an EMBL/GenBank/DDBJ whole genome shotgun (WGS) entry which is preliminary data.</text>
</comment>